<feature type="compositionally biased region" description="Acidic residues" evidence="1">
    <location>
        <begin position="18"/>
        <end position="40"/>
    </location>
</feature>
<sequence length="73" mass="8343">MSSESGDDVLLNWFESNDSGDDDEFLSQEDIGEEDEESAEEVGLESLRRVLNLYNICITFDEFMISNNDIRSL</sequence>
<proteinExistence type="predicted"/>
<reference evidence="2" key="1">
    <citation type="submission" date="2021-06" db="EMBL/GenBank/DDBJ databases">
        <authorList>
            <person name="Kallberg Y."/>
            <person name="Tangrot J."/>
            <person name="Rosling A."/>
        </authorList>
    </citation>
    <scope>NUCLEOTIDE SEQUENCE</scope>
    <source>
        <strain evidence="2">BR232B</strain>
    </source>
</reference>
<name>A0A9N9A8Z4_9GLOM</name>
<evidence type="ECO:0000313" key="3">
    <source>
        <dbReference type="Proteomes" id="UP000789739"/>
    </source>
</evidence>
<comment type="caution">
    <text evidence="2">The sequence shown here is derived from an EMBL/GenBank/DDBJ whole genome shotgun (WGS) entry which is preliminary data.</text>
</comment>
<organism evidence="2 3">
    <name type="scientific">Paraglomus brasilianum</name>
    <dbReference type="NCBI Taxonomy" id="144538"/>
    <lineage>
        <taxon>Eukaryota</taxon>
        <taxon>Fungi</taxon>
        <taxon>Fungi incertae sedis</taxon>
        <taxon>Mucoromycota</taxon>
        <taxon>Glomeromycotina</taxon>
        <taxon>Glomeromycetes</taxon>
        <taxon>Paraglomerales</taxon>
        <taxon>Paraglomeraceae</taxon>
        <taxon>Paraglomus</taxon>
    </lineage>
</organism>
<feature type="region of interest" description="Disordered" evidence="1">
    <location>
        <begin position="12"/>
        <end position="40"/>
    </location>
</feature>
<protein>
    <submittedName>
        <fullName evidence="2">4635_t:CDS:1</fullName>
    </submittedName>
</protein>
<accession>A0A9N9A8Z4</accession>
<evidence type="ECO:0000256" key="1">
    <source>
        <dbReference type="SAM" id="MobiDB-lite"/>
    </source>
</evidence>
<dbReference type="EMBL" id="CAJVPI010000335">
    <property type="protein sequence ID" value="CAG8521223.1"/>
    <property type="molecule type" value="Genomic_DNA"/>
</dbReference>
<evidence type="ECO:0000313" key="2">
    <source>
        <dbReference type="EMBL" id="CAG8521223.1"/>
    </source>
</evidence>
<gene>
    <name evidence="2" type="ORF">PBRASI_LOCUS3635</name>
</gene>
<dbReference type="Proteomes" id="UP000789739">
    <property type="component" value="Unassembled WGS sequence"/>
</dbReference>
<dbReference type="AlphaFoldDB" id="A0A9N9A8Z4"/>
<keyword evidence="3" id="KW-1185">Reference proteome</keyword>